<sequence length="255" mass="27858">VLNRSLDRRAGCSVGVFSLGRPRLGCFLLHRLPGDMGMLVRRCLGQLRDVGDNSLNHPSQRSDLLGETKERLSCHDGRPEAWRNGRELGVRGSEPQVVEQPLVTIRCGAQVRQRRWGSKLPAWIDAPSGTSTQGSVDLSLGPSRGWRSCTKASLEMGGVTQRGPSDAQVRRNPEWPSRESKVWGSREKGVGSRERASPFTCYRSKCFIPMGGELARTPNLTFVVSRNMAETYGGCAAAAVWGEGMTRHATLIGVG</sequence>
<comment type="caution">
    <text evidence="2">The sequence shown here is derived from an EMBL/GenBank/DDBJ whole genome shotgun (WGS) entry which is preliminary data.</text>
</comment>
<dbReference type="EMBL" id="AMZH03035953">
    <property type="protein sequence ID" value="RRT31787.1"/>
    <property type="molecule type" value="Genomic_DNA"/>
</dbReference>
<feature type="compositionally biased region" description="Basic and acidic residues" evidence="1">
    <location>
        <begin position="168"/>
        <end position="189"/>
    </location>
</feature>
<protein>
    <submittedName>
        <fullName evidence="2">Uncharacterized protein</fullName>
    </submittedName>
</protein>
<evidence type="ECO:0000313" key="3">
    <source>
        <dbReference type="Proteomes" id="UP000287651"/>
    </source>
</evidence>
<dbReference type="Proteomes" id="UP000287651">
    <property type="component" value="Unassembled WGS sequence"/>
</dbReference>
<evidence type="ECO:0000256" key="1">
    <source>
        <dbReference type="SAM" id="MobiDB-lite"/>
    </source>
</evidence>
<organism evidence="2 3">
    <name type="scientific">Ensete ventricosum</name>
    <name type="common">Abyssinian banana</name>
    <name type="synonym">Musa ensete</name>
    <dbReference type="NCBI Taxonomy" id="4639"/>
    <lineage>
        <taxon>Eukaryota</taxon>
        <taxon>Viridiplantae</taxon>
        <taxon>Streptophyta</taxon>
        <taxon>Embryophyta</taxon>
        <taxon>Tracheophyta</taxon>
        <taxon>Spermatophyta</taxon>
        <taxon>Magnoliopsida</taxon>
        <taxon>Liliopsida</taxon>
        <taxon>Zingiberales</taxon>
        <taxon>Musaceae</taxon>
        <taxon>Ensete</taxon>
    </lineage>
</organism>
<name>A0A426WWU9_ENSVE</name>
<dbReference type="AlphaFoldDB" id="A0A426WWU9"/>
<reference evidence="2 3" key="1">
    <citation type="journal article" date="2014" name="Agronomy (Basel)">
        <title>A Draft Genome Sequence for Ensete ventricosum, the Drought-Tolerant Tree Against Hunger.</title>
        <authorList>
            <person name="Harrison J."/>
            <person name="Moore K.A."/>
            <person name="Paszkiewicz K."/>
            <person name="Jones T."/>
            <person name="Grant M."/>
            <person name="Ambacheew D."/>
            <person name="Muzemil S."/>
            <person name="Studholme D.J."/>
        </authorList>
    </citation>
    <scope>NUCLEOTIDE SEQUENCE [LARGE SCALE GENOMIC DNA]</scope>
</reference>
<accession>A0A426WWU9</accession>
<proteinExistence type="predicted"/>
<feature type="region of interest" description="Disordered" evidence="1">
    <location>
        <begin position="157"/>
        <end position="189"/>
    </location>
</feature>
<evidence type="ECO:0000313" key="2">
    <source>
        <dbReference type="EMBL" id="RRT31787.1"/>
    </source>
</evidence>
<feature type="non-terminal residue" evidence="2">
    <location>
        <position position="1"/>
    </location>
</feature>
<gene>
    <name evidence="2" type="ORF">B296_00057050</name>
</gene>